<feature type="region of interest" description="Disordered" evidence="4">
    <location>
        <begin position="179"/>
        <end position="214"/>
    </location>
</feature>
<dbReference type="PROSITE" id="PS51450">
    <property type="entry name" value="LRR"/>
    <property type="match status" value="1"/>
</dbReference>
<feature type="region of interest" description="Disordered" evidence="4">
    <location>
        <begin position="73"/>
        <end position="150"/>
    </location>
</feature>
<dbReference type="InterPro" id="IPR032675">
    <property type="entry name" value="LRR_dom_sf"/>
</dbReference>
<feature type="compositionally biased region" description="Low complexity" evidence="4">
    <location>
        <begin position="182"/>
        <end position="194"/>
    </location>
</feature>
<proteinExistence type="predicted"/>
<dbReference type="OrthoDB" id="120976at2759"/>
<feature type="compositionally biased region" description="Basic and acidic residues" evidence="4">
    <location>
        <begin position="1028"/>
        <end position="1045"/>
    </location>
</feature>
<dbReference type="PANTHER" id="PTHR24113:SF12">
    <property type="entry name" value="RAN GTPASE-ACTIVATING PROTEIN 1"/>
    <property type="match status" value="1"/>
</dbReference>
<dbReference type="EMBL" id="MCFF01000083">
    <property type="protein sequence ID" value="ORY95180.1"/>
    <property type="molecule type" value="Genomic_DNA"/>
</dbReference>
<dbReference type="GO" id="GO:0031267">
    <property type="term" value="F:small GTPase binding"/>
    <property type="evidence" value="ECO:0007669"/>
    <property type="project" value="TreeGrafter"/>
</dbReference>
<dbReference type="GO" id="GO:0005829">
    <property type="term" value="C:cytosol"/>
    <property type="evidence" value="ECO:0007669"/>
    <property type="project" value="TreeGrafter"/>
</dbReference>
<name>A0A1Y2G799_9FUNG</name>
<dbReference type="InParanoid" id="A0A1Y2G799"/>
<dbReference type="GeneID" id="33570121"/>
<dbReference type="RefSeq" id="XP_021875384.1">
    <property type="nucleotide sequence ID" value="XM_022028278.1"/>
</dbReference>
<keyword evidence="6" id="KW-1185">Reference proteome</keyword>
<dbReference type="Gene3D" id="3.80.10.10">
    <property type="entry name" value="Ribonuclease Inhibitor"/>
    <property type="match status" value="3"/>
</dbReference>
<dbReference type="InterPro" id="IPR027038">
    <property type="entry name" value="RanGap"/>
</dbReference>
<reference evidence="5 6" key="1">
    <citation type="submission" date="2016-07" db="EMBL/GenBank/DDBJ databases">
        <title>Pervasive Adenine N6-methylation of Active Genes in Fungi.</title>
        <authorList>
            <consortium name="DOE Joint Genome Institute"/>
            <person name="Mondo S.J."/>
            <person name="Dannebaum R.O."/>
            <person name="Kuo R.C."/>
            <person name="Labutti K."/>
            <person name="Haridas S."/>
            <person name="Kuo A."/>
            <person name="Salamov A."/>
            <person name="Ahrendt S.R."/>
            <person name="Lipzen A."/>
            <person name="Sullivan W."/>
            <person name="Andreopoulos W.B."/>
            <person name="Clum A."/>
            <person name="Lindquist E."/>
            <person name="Daum C."/>
            <person name="Ramamoorthy G.K."/>
            <person name="Gryganskyi A."/>
            <person name="Culley D."/>
            <person name="Magnuson J.K."/>
            <person name="James T.Y."/>
            <person name="O'Malley M.A."/>
            <person name="Stajich J.E."/>
            <person name="Spatafora J.W."/>
            <person name="Visel A."/>
            <person name="Grigoriev I.V."/>
        </authorList>
    </citation>
    <scope>NUCLEOTIDE SEQUENCE [LARGE SCALE GENOMIC DNA]</scope>
    <source>
        <strain evidence="5 6">NRRL 3116</strain>
    </source>
</reference>
<accession>A0A1Y2G799</accession>
<dbReference type="Proteomes" id="UP000193648">
    <property type="component" value="Unassembled WGS sequence"/>
</dbReference>
<keyword evidence="2" id="KW-0433">Leucine-rich repeat</keyword>
<dbReference type="AlphaFoldDB" id="A0A1Y2G799"/>
<evidence type="ECO:0000256" key="3">
    <source>
        <dbReference type="ARBA" id="ARBA00022737"/>
    </source>
</evidence>
<dbReference type="Pfam" id="PF13516">
    <property type="entry name" value="LRR_6"/>
    <property type="match status" value="2"/>
</dbReference>
<feature type="region of interest" description="Disordered" evidence="4">
    <location>
        <begin position="1094"/>
        <end position="1142"/>
    </location>
</feature>
<feature type="region of interest" description="Disordered" evidence="4">
    <location>
        <begin position="279"/>
        <end position="307"/>
    </location>
</feature>
<dbReference type="SUPFAM" id="SSF52047">
    <property type="entry name" value="RNI-like"/>
    <property type="match status" value="1"/>
</dbReference>
<keyword evidence="3" id="KW-0677">Repeat</keyword>
<evidence type="ECO:0000256" key="4">
    <source>
        <dbReference type="SAM" id="MobiDB-lite"/>
    </source>
</evidence>
<evidence type="ECO:0008006" key="7">
    <source>
        <dbReference type="Google" id="ProtNLM"/>
    </source>
</evidence>
<sequence>MIGIQHRENSDNNTSLTAPKIIMAPLSTESILDPLNATVDIISTDYQPQKVKHVRDQEETEETQHKNIIKSLQHNNFSPNSLDHDSQRGSSDSTSRLEETSVNGASLDTNSFPNPQNQRGEFESMEDTIRDKQQMDKQQGAEHEQPLEGQHEVTNAVGITETVMGEVVTHSIALTTNTLSMQSSQQQEQQQQQQGIISSRPKLKRPPLRPIDLGSVPKKSILKKETAYPFIEQPAKNPVFKSQWLQSTVNKLAVMGGPSTPTAYTAQSTSMFRKLVLQAAAATSPSPTSPSGSHRPAGPPIFTNNERSRYSLADTEGSSSSLLSDKALKHVRFSVGQLTTEHIFHHDDAYESAEETEPSKTQVQIITTPAPPKKLLTTTDGVVVDDNIYTAKEIMNYYLVACNTREESPIDRLINDMHAAASRPSNPLLTTIDLTGEPLPRKTLDPIADVLTLEFGLKQLYLDNCNLEDDTLKMLLYSLLLTDTLTVLSVQDNKKIKSNGFKYISVFVKKTKALKVLNVSGIAMDKRSIEFLAHALKVGRLGFGSRLEELRMDRCGLRGNLLEIMAPAIRESNLRNVSMRSNRIGSSGGVWIGVLIRDYDDQLNAAIPINNEEQGFKRVFPGISNPELLKRTRGVEVLDISDNDLRQGADYVAQTLRRNMSLKSLVMTHNNLDPARLAVLADALKLNIGLESLDLSHNRVCGPTVTGINALTQKLSYNKTLKKLTLSNTGLQSEGAIALAEFLPETRTLTQLDLTGNDLVDIAGVMALSVSIRMNNSLTCLDLNVPPNDAEFARLSRDILRACIRNMEEKTGSNAGMPSPDVMPSNTIFSQPSSPFISGLSTAADEDRRWQLLESVAGELYRTREALGAMEKALNHEKAMRRNWLEHFYRKNAVPLPNTLTGENGHVGDPHTSTPPLEPIPATPEEKKMLEVAKGVLYRAPPQIEMLYHQCKRHQANILNLNSRIDNDKALHELETMYNLLNVFLEAYLVLFALPEIPNHVVIRPRTNSLQPADSAEGPASSTNLAESSKKALVDSEIAHEKKTAQDQVVPQTLSEEPESDIDSSFLLEDEDDMDDEVYTNDALIDVRRTKLLSDHRSGQSSPPKLTSIDGQFDPERGTEDGDGDDEIVTKNYSSRGFKPTPVNTESVVRIEAEKSPSTLASPLEKLRKAVEEEEGEVLRRGKDLLENGLENGLEDETMSGEELKIQLLTSENHSP</sequence>
<dbReference type="GO" id="GO:0005096">
    <property type="term" value="F:GTPase activator activity"/>
    <property type="evidence" value="ECO:0007669"/>
    <property type="project" value="UniProtKB-KW"/>
</dbReference>
<dbReference type="GO" id="GO:0006913">
    <property type="term" value="P:nucleocytoplasmic transport"/>
    <property type="evidence" value="ECO:0007669"/>
    <property type="project" value="TreeGrafter"/>
</dbReference>
<dbReference type="GO" id="GO:0005634">
    <property type="term" value="C:nucleus"/>
    <property type="evidence" value="ECO:0007669"/>
    <property type="project" value="TreeGrafter"/>
</dbReference>
<evidence type="ECO:0000313" key="5">
    <source>
        <dbReference type="EMBL" id="ORY95180.1"/>
    </source>
</evidence>
<gene>
    <name evidence="5" type="ORF">BCR41DRAFT_390809</name>
</gene>
<feature type="compositionally biased region" description="Polar residues" evidence="4">
    <location>
        <begin position="1046"/>
        <end position="1055"/>
    </location>
</feature>
<feature type="compositionally biased region" description="Basic and acidic residues" evidence="4">
    <location>
        <begin position="127"/>
        <end position="150"/>
    </location>
</feature>
<protein>
    <recommendedName>
        <fullName evidence="7">GAT domain-containing protein</fullName>
    </recommendedName>
</protein>
<evidence type="ECO:0000256" key="2">
    <source>
        <dbReference type="ARBA" id="ARBA00022614"/>
    </source>
</evidence>
<feature type="compositionally biased region" description="Low complexity" evidence="4">
    <location>
        <begin position="279"/>
        <end position="291"/>
    </location>
</feature>
<keyword evidence="1" id="KW-0343">GTPase activation</keyword>
<dbReference type="SMART" id="SM00368">
    <property type="entry name" value="LRR_RI"/>
    <property type="match status" value="6"/>
</dbReference>
<dbReference type="GO" id="GO:0048471">
    <property type="term" value="C:perinuclear region of cytoplasm"/>
    <property type="evidence" value="ECO:0007669"/>
    <property type="project" value="TreeGrafter"/>
</dbReference>
<feature type="region of interest" description="Disordered" evidence="4">
    <location>
        <begin position="1010"/>
        <end position="1062"/>
    </location>
</feature>
<dbReference type="InterPro" id="IPR001611">
    <property type="entry name" value="Leu-rich_rpt"/>
</dbReference>
<evidence type="ECO:0000313" key="6">
    <source>
        <dbReference type="Proteomes" id="UP000193648"/>
    </source>
</evidence>
<evidence type="ECO:0000256" key="1">
    <source>
        <dbReference type="ARBA" id="ARBA00022468"/>
    </source>
</evidence>
<dbReference type="PANTHER" id="PTHR24113">
    <property type="entry name" value="RAN GTPASE-ACTIVATING PROTEIN 1"/>
    <property type="match status" value="1"/>
</dbReference>
<organism evidence="5 6">
    <name type="scientific">Lobosporangium transversale</name>
    <dbReference type="NCBI Taxonomy" id="64571"/>
    <lineage>
        <taxon>Eukaryota</taxon>
        <taxon>Fungi</taxon>
        <taxon>Fungi incertae sedis</taxon>
        <taxon>Mucoromycota</taxon>
        <taxon>Mortierellomycotina</taxon>
        <taxon>Mortierellomycetes</taxon>
        <taxon>Mortierellales</taxon>
        <taxon>Mortierellaceae</taxon>
        <taxon>Lobosporangium</taxon>
    </lineage>
</organism>
<comment type="caution">
    <text evidence="5">The sequence shown here is derived from an EMBL/GenBank/DDBJ whole genome shotgun (WGS) entry which is preliminary data.</text>
</comment>
<feature type="compositionally biased region" description="Polar residues" evidence="4">
    <location>
        <begin position="88"/>
        <end position="119"/>
    </location>
</feature>